<dbReference type="Proteomes" id="UP001498398">
    <property type="component" value="Unassembled WGS sequence"/>
</dbReference>
<keyword evidence="2" id="KW-0812">Transmembrane</keyword>
<feature type="region of interest" description="Disordered" evidence="1">
    <location>
        <begin position="253"/>
        <end position="314"/>
    </location>
</feature>
<feature type="chain" id="PRO_5045031517" evidence="3">
    <location>
        <begin position="22"/>
        <end position="314"/>
    </location>
</feature>
<proteinExistence type="predicted"/>
<evidence type="ECO:0000256" key="3">
    <source>
        <dbReference type="SAM" id="SignalP"/>
    </source>
</evidence>
<evidence type="ECO:0000313" key="6">
    <source>
        <dbReference type="Proteomes" id="UP001498398"/>
    </source>
</evidence>
<gene>
    <name evidence="5" type="ORF">VKT23_005731</name>
    <name evidence="4" type="ORF">VKT23_007131</name>
</gene>
<evidence type="ECO:0000256" key="1">
    <source>
        <dbReference type="SAM" id="MobiDB-lite"/>
    </source>
</evidence>
<comment type="caution">
    <text evidence="5">The sequence shown here is derived from an EMBL/GenBank/DDBJ whole genome shotgun (WGS) entry which is preliminary data.</text>
</comment>
<feature type="transmembrane region" description="Helical" evidence="2">
    <location>
        <begin position="223"/>
        <end position="245"/>
    </location>
</feature>
<keyword evidence="3" id="KW-0732">Signal</keyword>
<dbReference type="EMBL" id="JBANRG010000006">
    <property type="protein sequence ID" value="KAK7465759.1"/>
    <property type="molecule type" value="Genomic_DNA"/>
</dbReference>
<keyword evidence="2" id="KW-1133">Transmembrane helix</keyword>
<accession>A0ABR1JSG5</accession>
<feature type="signal peptide" evidence="3">
    <location>
        <begin position="1"/>
        <end position="21"/>
    </location>
</feature>
<dbReference type="EMBL" id="JBANRG010000009">
    <property type="protein sequence ID" value="KAK7463792.1"/>
    <property type="molecule type" value="Genomic_DNA"/>
</dbReference>
<evidence type="ECO:0000256" key="2">
    <source>
        <dbReference type="SAM" id="Phobius"/>
    </source>
</evidence>
<evidence type="ECO:0000313" key="5">
    <source>
        <dbReference type="EMBL" id="KAK7465759.1"/>
    </source>
</evidence>
<keyword evidence="2" id="KW-0472">Membrane</keyword>
<sequence>MHRLCLLFLSWLVFYVWPTLADSRNITLEFTDSALAFSAGWKASRAATGDLAFVFDNVGATALVITLPPLVSHITYTGLGRTGGSLFGVCLDCNDDFTDVTVSDAHDPQLTDNALAVPADIFSLPLDPSEDHIITILNIPDNRFNGQSELTFVSISITIDDGVQTTTTTTSSLTSTTLSSTFSPLSTSVLTTATSSSTSETASPSVSAQPSNAAISSNTRNSIIAVISILSFIGLGSLLLGLFFYRRRRARRKSRVPESQFPEKSRLTSQPSLKLPIMSASKATPRYGSGTEALGPLAAAGRSRPTTRLLDPGP</sequence>
<organism evidence="5 6">
    <name type="scientific">Marasmiellus scandens</name>
    <dbReference type="NCBI Taxonomy" id="2682957"/>
    <lineage>
        <taxon>Eukaryota</taxon>
        <taxon>Fungi</taxon>
        <taxon>Dikarya</taxon>
        <taxon>Basidiomycota</taxon>
        <taxon>Agaricomycotina</taxon>
        <taxon>Agaricomycetes</taxon>
        <taxon>Agaricomycetidae</taxon>
        <taxon>Agaricales</taxon>
        <taxon>Marasmiineae</taxon>
        <taxon>Omphalotaceae</taxon>
        <taxon>Marasmiellus</taxon>
    </lineage>
</organism>
<evidence type="ECO:0000313" key="4">
    <source>
        <dbReference type="EMBL" id="KAK7463792.1"/>
    </source>
</evidence>
<reference evidence="5 6" key="1">
    <citation type="submission" date="2024-01" db="EMBL/GenBank/DDBJ databases">
        <title>A draft genome for the cacao thread blight pathogen Marasmiellus scandens.</title>
        <authorList>
            <person name="Baruah I.K."/>
            <person name="Leung J."/>
            <person name="Bukari Y."/>
            <person name="Amoako-Attah I."/>
            <person name="Meinhardt L.W."/>
            <person name="Bailey B.A."/>
            <person name="Cohen S.P."/>
        </authorList>
    </citation>
    <scope>NUCLEOTIDE SEQUENCE [LARGE SCALE GENOMIC DNA]</scope>
    <source>
        <strain evidence="5 6">GH-19</strain>
    </source>
</reference>
<protein>
    <submittedName>
        <fullName evidence="5">Uncharacterized protein</fullName>
    </submittedName>
</protein>
<name>A0ABR1JSG5_9AGAR</name>
<keyword evidence="6" id="KW-1185">Reference proteome</keyword>